<organism evidence="7 8">
    <name type="scientific">Roseateles puraquae</name>
    <dbReference type="NCBI Taxonomy" id="431059"/>
    <lineage>
        <taxon>Bacteria</taxon>
        <taxon>Pseudomonadati</taxon>
        <taxon>Pseudomonadota</taxon>
        <taxon>Betaproteobacteria</taxon>
        <taxon>Burkholderiales</taxon>
        <taxon>Sphaerotilaceae</taxon>
        <taxon>Roseateles</taxon>
    </lineage>
</organism>
<proteinExistence type="predicted"/>
<evidence type="ECO:0000313" key="8">
    <source>
        <dbReference type="Proteomes" id="UP000197446"/>
    </source>
</evidence>
<keyword evidence="3 4" id="KW-0443">Lipid metabolism</keyword>
<dbReference type="InterPro" id="IPR016035">
    <property type="entry name" value="Acyl_Trfase/lysoPLipase"/>
</dbReference>
<dbReference type="SUPFAM" id="SSF52151">
    <property type="entry name" value="FabD/lysophospholipase-like"/>
    <property type="match status" value="1"/>
</dbReference>
<feature type="short sequence motif" description="GXSXG" evidence="4">
    <location>
        <begin position="80"/>
        <end position="84"/>
    </location>
</feature>
<keyword evidence="8" id="KW-1185">Reference proteome</keyword>
<dbReference type="Gene3D" id="3.40.1090.10">
    <property type="entry name" value="Cytosolic phospholipase A2 catalytic domain"/>
    <property type="match status" value="2"/>
</dbReference>
<evidence type="ECO:0000259" key="6">
    <source>
        <dbReference type="PROSITE" id="PS51635"/>
    </source>
</evidence>
<evidence type="ECO:0000256" key="2">
    <source>
        <dbReference type="ARBA" id="ARBA00022963"/>
    </source>
</evidence>
<dbReference type="CDD" id="cd07205">
    <property type="entry name" value="Pat_PNPLA6_PNPLA7_NTE1_like"/>
    <property type="match status" value="1"/>
</dbReference>
<dbReference type="OrthoDB" id="5290098at2"/>
<comment type="caution">
    <text evidence="7">The sequence shown here is derived from an EMBL/GenBank/DDBJ whole genome shotgun (WGS) entry which is preliminary data.</text>
</comment>
<feature type="active site" description="Proton acceptor" evidence="4">
    <location>
        <position position="229"/>
    </location>
</feature>
<dbReference type="Proteomes" id="UP000197446">
    <property type="component" value="Unassembled WGS sequence"/>
</dbReference>
<dbReference type="PANTHER" id="PTHR14226">
    <property type="entry name" value="NEUROPATHY TARGET ESTERASE/SWISS CHEESE D.MELANOGASTER"/>
    <property type="match status" value="1"/>
</dbReference>
<keyword evidence="5" id="KW-0732">Signal</keyword>
<dbReference type="Pfam" id="PF01734">
    <property type="entry name" value="Patatin"/>
    <property type="match status" value="1"/>
</dbReference>
<dbReference type="Gene3D" id="3.10.20.310">
    <property type="entry name" value="membrane protein fhac"/>
    <property type="match status" value="1"/>
</dbReference>
<gene>
    <name evidence="7" type="ORF">CDO81_11065</name>
</gene>
<name>A0A254N899_9BURK</name>
<evidence type="ECO:0000256" key="4">
    <source>
        <dbReference type="PROSITE-ProRule" id="PRU01161"/>
    </source>
</evidence>
<evidence type="ECO:0000256" key="1">
    <source>
        <dbReference type="ARBA" id="ARBA00022801"/>
    </source>
</evidence>
<evidence type="ECO:0000256" key="3">
    <source>
        <dbReference type="ARBA" id="ARBA00023098"/>
    </source>
</evidence>
<protein>
    <submittedName>
        <fullName evidence="7">Patatin domain-containing protein</fullName>
    </submittedName>
</protein>
<evidence type="ECO:0000313" key="7">
    <source>
        <dbReference type="EMBL" id="OWR04239.1"/>
    </source>
</evidence>
<dbReference type="PANTHER" id="PTHR14226:SF29">
    <property type="entry name" value="NEUROPATHY TARGET ESTERASE SWS"/>
    <property type="match status" value="1"/>
</dbReference>
<feature type="short sequence motif" description="DGA/G" evidence="4">
    <location>
        <begin position="229"/>
        <end position="231"/>
    </location>
</feature>
<accession>A0A254N899</accession>
<dbReference type="EMBL" id="NISI01000003">
    <property type="protein sequence ID" value="OWR04239.1"/>
    <property type="molecule type" value="Genomic_DNA"/>
</dbReference>
<dbReference type="GO" id="GO:0019867">
    <property type="term" value="C:outer membrane"/>
    <property type="evidence" value="ECO:0007669"/>
    <property type="project" value="InterPro"/>
</dbReference>
<dbReference type="InterPro" id="IPR010827">
    <property type="entry name" value="BamA/TamA_POTRA"/>
</dbReference>
<dbReference type="GO" id="GO:0016787">
    <property type="term" value="F:hydrolase activity"/>
    <property type="evidence" value="ECO:0007669"/>
    <property type="project" value="UniProtKB-UniRule"/>
</dbReference>
<keyword evidence="2 4" id="KW-0442">Lipid degradation</keyword>
<dbReference type="Pfam" id="PF07244">
    <property type="entry name" value="POTRA"/>
    <property type="match status" value="1"/>
</dbReference>
<dbReference type="AlphaFoldDB" id="A0A254N899"/>
<dbReference type="InterPro" id="IPR050301">
    <property type="entry name" value="NTE"/>
</dbReference>
<dbReference type="PROSITE" id="PS51635">
    <property type="entry name" value="PNPLA"/>
    <property type="match status" value="1"/>
</dbReference>
<sequence length="750" mass="79875">MRRTALLHCLASALSATLALITCIGALAQTPPASAPAAPTPTARPKIGLVLSGGGARGLAHIGVLRVLEEMKVPVDLIVGTSMGAVVGGAYASGRSVDELEALVKSANWNAILADRPARDRLSIRRREDDERLPSRIEFGFNLARGAMLPGGAAGNGQLEATLSSLLPATRTDDPLRKLPIPFRAVATDLLSGAMLDQADTPLFEALRASMAVPGVFAPLRVNGRPRVDGGLVRNLPIDLARQLGADIIIAVNVGTPLLEDREITSAVMVANQMLQILTEQNVQRSLRELRPQDIIIDPDLPGMGFMDFQRADEAMATGRRAALAASERLAALAAPADAARLQARRLNLPEESPGALPLGELSFSGMHRVNAEALRAELGLTPGTPIGRPELARAVERLDGMGDFDRIETDVDDRDGRRDVAFKLTEADWAPSRIRLGLELYSNFADASSYSLVAMHVANWLNPWGAELRSVARIGSARGLNTEFYQPLGPGSRWFASAKLSYEAGANDVFSQGQRALRLSSSLTSAQLELGHRVAGLGDLRLGVGQLRASNEIVVPVIPGRGPQSQSYTQSYLELHTDTLDSLAFPSRGQWTTARIEWLRPRGESPVINASLLGLGAFRLGDWAGQLYGEVAHAERGQTRSLGGYLRLSGTPDGSLTGENMVLARVVMARRIGEMPVGLGGAVRVGFSLETGAVSPGAGLRLANLPREGWKQAVSGFLSVDTRFGPFFLALGSTRGGDTSAYLLLGPTW</sequence>
<feature type="active site" description="Nucleophile" evidence="4">
    <location>
        <position position="82"/>
    </location>
</feature>
<reference evidence="7 8" key="1">
    <citation type="journal article" date="2007" name="Int. J. Syst. Evol. Microbiol.">
        <title>Description of Pelomonas aquatica sp. nov. and Pelomonas puraquae sp. nov., isolated from industrial and haemodialysis water.</title>
        <authorList>
            <person name="Gomila M."/>
            <person name="Bowien B."/>
            <person name="Falsen E."/>
            <person name="Moore E.R."/>
            <person name="Lalucat J."/>
        </authorList>
    </citation>
    <scope>NUCLEOTIDE SEQUENCE [LARGE SCALE GENOMIC DNA]</scope>
    <source>
        <strain evidence="7 8">CCUG 52769</strain>
    </source>
</reference>
<feature type="chain" id="PRO_5012874609" evidence="5">
    <location>
        <begin position="29"/>
        <end position="750"/>
    </location>
</feature>
<dbReference type="InterPro" id="IPR002641">
    <property type="entry name" value="PNPLA_dom"/>
</dbReference>
<dbReference type="RefSeq" id="WP_088483260.1">
    <property type="nucleotide sequence ID" value="NZ_NISI01000003.1"/>
</dbReference>
<feature type="short sequence motif" description="GXGXXG" evidence="4">
    <location>
        <begin position="53"/>
        <end position="58"/>
    </location>
</feature>
<dbReference type="GO" id="GO:0016042">
    <property type="term" value="P:lipid catabolic process"/>
    <property type="evidence" value="ECO:0007669"/>
    <property type="project" value="UniProtKB-UniRule"/>
</dbReference>
<evidence type="ECO:0000256" key="5">
    <source>
        <dbReference type="SAM" id="SignalP"/>
    </source>
</evidence>
<feature type="signal peptide" evidence="5">
    <location>
        <begin position="1"/>
        <end position="28"/>
    </location>
</feature>
<feature type="domain" description="PNPLA" evidence="6">
    <location>
        <begin position="49"/>
        <end position="242"/>
    </location>
</feature>
<keyword evidence="1 4" id="KW-0378">Hydrolase</keyword>